<dbReference type="AlphaFoldDB" id="A0A3S5B817"/>
<evidence type="ECO:0000313" key="2">
    <source>
        <dbReference type="Proteomes" id="UP000784294"/>
    </source>
</evidence>
<sequence>MAEAFMFLGQTGSTISENTNNLATKGQFGQCWGLRRYLYQLLSESVPINGKAVAVSTRRAQTTPVPSQV</sequence>
<name>A0A3S5B817_9PLAT</name>
<accession>A0A3S5B817</accession>
<dbReference type="Proteomes" id="UP000784294">
    <property type="component" value="Unassembled WGS sequence"/>
</dbReference>
<reference evidence="1" key="1">
    <citation type="submission" date="2018-11" db="EMBL/GenBank/DDBJ databases">
        <authorList>
            <consortium name="Pathogen Informatics"/>
        </authorList>
    </citation>
    <scope>NUCLEOTIDE SEQUENCE</scope>
</reference>
<dbReference type="EMBL" id="CAAALY010276593">
    <property type="protein sequence ID" value="VEL42792.1"/>
    <property type="molecule type" value="Genomic_DNA"/>
</dbReference>
<evidence type="ECO:0000313" key="1">
    <source>
        <dbReference type="EMBL" id="VEL42792.1"/>
    </source>
</evidence>
<keyword evidence="2" id="KW-1185">Reference proteome</keyword>
<comment type="caution">
    <text evidence="1">The sequence shown here is derived from an EMBL/GenBank/DDBJ whole genome shotgun (WGS) entry which is preliminary data.</text>
</comment>
<proteinExistence type="predicted"/>
<protein>
    <submittedName>
        <fullName evidence="1">Uncharacterized protein</fullName>
    </submittedName>
</protein>
<organism evidence="1 2">
    <name type="scientific">Protopolystoma xenopodis</name>
    <dbReference type="NCBI Taxonomy" id="117903"/>
    <lineage>
        <taxon>Eukaryota</taxon>
        <taxon>Metazoa</taxon>
        <taxon>Spiralia</taxon>
        <taxon>Lophotrochozoa</taxon>
        <taxon>Platyhelminthes</taxon>
        <taxon>Monogenea</taxon>
        <taxon>Polyopisthocotylea</taxon>
        <taxon>Polystomatidea</taxon>
        <taxon>Polystomatidae</taxon>
        <taxon>Protopolystoma</taxon>
    </lineage>
</organism>
<gene>
    <name evidence="1" type="ORF">PXEA_LOCUS36232</name>
</gene>